<dbReference type="InterPro" id="IPR027417">
    <property type="entry name" value="P-loop_NTPase"/>
</dbReference>
<dbReference type="EMBL" id="JBHUOR010000138">
    <property type="protein sequence ID" value="MFD2870366.1"/>
    <property type="molecule type" value="Genomic_DNA"/>
</dbReference>
<feature type="domain" description="Terminase large subunit-like ATPase" evidence="1">
    <location>
        <begin position="83"/>
        <end position="252"/>
    </location>
</feature>
<dbReference type="PANTHER" id="PTHR41287:SF1">
    <property type="entry name" value="PROTEIN YMFN"/>
    <property type="match status" value="1"/>
</dbReference>
<comment type="caution">
    <text evidence="3">The sequence shown here is derived from an EMBL/GenBank/DDBJ whole genome shotgun (WGS) entry which is preliminary data.</text>
</comment>
<feature type="domain" description="Terminase large subunit-like endonuclease" evidence="2">
    <location>
        <begin position="269"/>
        <end position="550"/>
    </location>
</feature>
<keyword evidence="4" id="KW-1185">Reference proteome</keyword>
<proteinExistence type="predicted"/>
<dbReference type="InterPro" id="IPR046461">
    <property type="entry name" value="TerL_ATPase"/>
</dbReference>
<name>A0ABW5Y512_9BACL</name>
<dbReference type="Proteomes" id="UP001597568">
    <property type="component" value="Unassembled WGS sequence"/>
</dbReference>
<sequence length="562" mass="64503">MLKRYPVAYNPIIDYYNKIETGEIVAGTKVKQIYKHLVQKIYEPIGEFEYRAERANHAIEFIENFCKHSKGKWGGRPIELELWQQAFIAASFGFVHKIDGTRQYREVLLVVARKNGKSTIASGLGLYLQTADGEPGAEVYAVATKKDQAKLVWADAKRMVNKSPALRKRIKPLVSELRADFNDSTFKPLGSDSETLDGLNVHGALMDEIHAWKDKNLYDVIVDGTSAREQPLIFMITTAGTIRESVYDMKYDEAVMLLNGLADPDGYKDERFLPIIYELDKREEWMDENAWQKANPGLDTIKRRDTLRTKVNKAKSNPMLVKNLVTKDFNVPETTSEAWLTFEELNNTAMFDVQQLKPKYGIGGTDLSKTTDLTAAKVIFMVKGDPHIYVNQMYWLPEELLEARAKEDRIPYDLWHERGLLRVTPGNKVHPKFVTQWYLEQRNEHGIYLPWIGYDAWSAEYWVEDMKGHFGSEAMIPVHQGKKTLSGPMYNLKADLKANTIVYNNNPIDKWCLSNTAIEMDKNLNIQPTKTKNQRRRIDGTAALLNAYTILQDKNAEYLQMI</sequence>
<gene>
    <name evidence="3" type="ORF">ACFSY7_17880</name>
</gene>
<protein>
    <submittedName>
        <fullName evidence="3">Terminase large subunit</fullName>
    </submittedName>
</protein>
<evidence type="ECO:0000259" key="1">
    <source>
        <dbReference type="Pfam" id="PF03354"/>
    </source>
</evidence>
<dbReference type="RefSeq" id="WP_380149001.1">
    <property type="nucleotide sequence ID" value="NZ_JBHUOR010000138.1"/>
</dbReference>
<dbReference type="Gene3D" id="3.40.50.300">
    <property type="entry name" value="P-loop containing nucleotide triphosphate hydrolases"/>
    <property type="match status" value="1"/>
</dbReference>
<reference evidence="4" key="1">
    <citation type="journal article" date="2019" name="Int. J. Syst. Evol. Microbiol.">
        <title>The Global Catalogue of Microorganisms (GCM) 10K type strain sequencing project: providing services to taxonomists for standard genome sequencing and annotation.</title>
        <authorList>
            <consortium name="The Broad Institute Genomics Platform"/>
            <consortium name="The Broad Institute Genome Sequencing Center for Infectious Disease"/>
            <person name="Wu L."/>
            <person name="Ma J."/>
        </authorList>
    </citation>
    <scope>NUCLEOTIDE SEQUENCE [LARGE SCALE GENOMIC DNA]</scope>
    <source>
        <strain evidence="4">KCTC 33522</strain>
    </source>
</reference>
<dbReference type="InterPro" id="IPR046462">
    <property type="entry name" value="TerL_nuclease"/>
</dbReference>
<evidence type="ECO:0000259" key="2">
    <source>
        <dbReference type="Pfam" id="PF20441"/>
    </source>
</evidence>
<evidence type="ECO:0000313" key="3">
    <source>
        <dbReference type="EMBL" id="MFD2870366.1"/>
    </source>
</evidence>
<accession>A0ABW5Y512</accession>
<dbReference type="InterPro" id="IPR005021">
    <property type="entry name" value="Terminase_largesu-like"/>
</dbReference>
<organism evidence="3 4">
    <name type="scientific">Kurthia populi</name>
    <dbReference type="NCBI Taxonomy" id="1562132"/>
    <lineage>
        <taxon>Bacteria</taxon>
        <taxon>Bacillati</taxon>
        <taxon>Bacillota</taxon>
        <taxon>Bacilli</taxon>
        <taxon>Bacillales</taxon>
        <taxon>Caryophanaceae</taxon>
        <taxon>Kurthia</taxon>
    </lineage>
</organism>
<dbReference type="Pfam" id="PF20441">
    <property type="entry name" value="TerL_nuclease"/>
    <property type="match status" value="1"/>
</dbReference>
<dbReference type="PANTHER" id="PTHR41287">
    <property type="match status" value="1"/>
</dbReference>
<evidence type="ECO:0000313" key="4">
    <source>
        <dbReference type="Proteomes" id="UP001597568"/>
    </source>
</evidence>
<dbReference type="Pfam" id="PF03354">
    <property type="entry name" value="TerL_ATPase"/>
    <property type="match status" value="1"/>
</dbReference>